<dbReference type="Pfam" id="PF22486">
    <property type="entry name" value="MATH_2"/>
    <property type="match status" value="1"/>
</dbReference>
<dbReference type="AlphaFoldDB" id="A0AAV7K389"/>
<dbReference type="GO" id="GO:0043122">
    <property type="term" value="P:regulation of canonical NF-kappaB signal transduction"/>
    <property type="evidence" value="ECO:0007669"/>
    <property type="project" value="TreeGrafter"/>
</dbReference>
<evidence type="ECO:0000256" key="1">
    <source>
        <dbReference type="ARBA" id="ARBA00004496"/>
    </source>
</evidence>
<evidence type="ECO:0000259" key="9">
    <source>
        <dbReference type="PROSITE" id="PS50089"/>
    </source>
</evidence>
<dbReference type="InterPro" id="IPR013083">
    <property type="entry name" value="Znf_RING/FYVE/PHD"/>
</dbReference>
<feature type="coiled-coil region" evidence="8">
    <location>
        <begin position="237"/>
        <end position="264"/>
    </location>
</feature>
<evidence type="ECO:0000313" key="11">
    <source>
        <dbReference type="EMBL" id="KAI6655030.1"/>
    </source>
</evidence>
<keyword evidence="2" id="KW-0963">Cytoplasm</keyword>
<dbReference type="PANTHER" id="PTHR10131">
    <property type="entry name" value="TNF RECEPTOR ASSOCIATED FACTOR"/>
    <property type="match status" value="1"/>
</dbReference>
<feature type="zinc finger region" description="TRAF-type" evidence="7">
    <location>
        <begin position="172"/>
        <end position="216"/>
    </location>
</feature>
<accession>A0AAV7K389</accession>
<dbReference type="InterPro" id="IPR002083">
    <property type="entry name" value="MATH/TRAF_dom"/>
</dbReference>
<keyword evidence="3 7" id="KW-0479">Metal-binding</keyword>
<keyword evidence="5 7" id="KW-0863">Zinc-finger</keyword>
<dbReference type="InterPro" id="IPR008974">
    <property type="entry name" value="TRAF-like"/>
</dbReference>
<dbReference type="InterPro" id="IPR018957">
    <property type="entry name" value="Znf_C3HC4_RING-type"/>
</dbReference>
<reference evidence="11 12" key="1">
    <citation type="journal article" date="2023" name="BMC Biol.">
        <title>The compact genome of the sponge Oopsacas minuta (Hexactinellida) is lacking key metazoan core genes.</title>
        <authorList>
            <person name="Santini S."/>
            <person name="Schenkelaars Q."/>
            <person name="Jourda C."/>
            <person name="Duchesne M."/>
            <person name="Belahbib H."/>
            <person name="Rocher C."/>
            <person name="Selva M."/>
            <person name="Riesgo A."/>
            <person name="Vervoort M."/>
            <person name="Leys S.P."/>
            <person name="Kodjabachian L."/>
            <person name="Le Bivic A."/>
            <person name="Borchiellini C."/>
            <person name="Claverie J.M."/>
            <person name="Renard E."/>
        </authorList>
    </citation>
    <scope>NUCLEOTIDE SEQUENCE [LARGE SCALE GENOMIC DNA]</scope>
    <source>
        <strain evidence="11">SPO-2</strain>
    </source>
</reference>
<evidence type="ECO:0000256" key="6">
    <source>
        <dbReference type="ARBA" id="ARBA00022833"/>
    </source>
</evidence>
<evidence type="ECO:0000256" key="4">
    <source>
        <dbReference type="ARBA" id="ARBA00022737"/>
    </source>
</evidence>
<evidence type="ECO:0000256" key="5">
    <source>
        <dbReference type="ARBA" id="ARBA00022771"/>
    </source>
</evidence>
<evidence type="ECO:0000256" key="3">
    <source>
        <dbReference type="ARBA" id="ARBA00022723"/>
    </source>
</evidence>
<proteinExistence type="predicted"/>
<keyword evidence="4" id="KW-0677">Repeat</keyword>
<dbReference type="GO" id="GO:0008270">
    <property type="term" value="F:zinc ion binding"/>
    <property type="evidence" value="ECO:0007669"/>
    <property type="project" value="UniProtKB-KW"/>
</dbReference>
<dbReference type="InterPro" id="IPR017907">
    <property type="entry name" value="Znf_RING_CS"/>
</dbReference>
<dbReference type="PANTHER" id="PTHR10131:SF94">
    <property type="entry name" value="TNF RECEPTOR-ASSOCIATED FACTOR 4"/>
    <property type="match status" value="1"/>
</dbReference>
<feature type="domain" description="TRAF-type" evidence="10">
    <location>
        <begin position="172"/>
        <end position="216"/>
    </location>
</feature>
<dbReference type="Gene3D" id="3.30.40.10">
    <property type="entry name" value="Zinc/RING finger domain, C3HC4 (zinc finger)"/>
    <property type="match status" value="2"/>
</dbReference>
<evidence type="ECO:0000256" key="8">
    <source>
        <dbReference type="SAM" id="Coils"/>
    </source>
</evidence>
<dbReference type="Pfam" id="PF00097">
    <property type="entry name" value="zf-C3HC4"/>
    <property type="match status" value="1"/>
</dbReference>
<dbReference type="InterPro" id="IPR001293">
    <property type="entry name" value="Znf_TRAF"/>
</dbReference>
<protein>
    <submittedName>
        <fullName evidence="11">Uncharacterized protein</fullName>
    </submittedName>
</protein>
<feature type="domain" description="RING-type" evidence="9">
    <location>
        <begin position="36"/>
        <end position="76"/>
    </location>
</feature>
<name>A0AAV7K389_9METZ</name>
<keyword evidence="6 7" id="KW-0862">Zinc</keyword>
<organism evidence="11 12">
    <name type="scientific">Oopsacas minuta</name>
    <dbReference type="NCBI Taxonomy" id="111878"/>
    <lineage>
        <taxon>Eukaryota</taxon>
        <taxon>Metazoa</taxon>
        <taxon>Porifera</taxon>
        <taxon>Hexactinellida</taxon>
        <taxon>Hexasterophora</taxon>
        <taxon>Lyssacinosida</taxon>
        <taxon>Leucopsacidae</taxon>
        <taxon>Oopsacas</taxon>
    </lineage>
</organism>
<sequence length="435" mass="50512">MSSFGYHGNEGGFNGSSTTVGYNYVFIGSVDEQFKCLICKKVMRDAVQTQCGHHFCYSCIFNFVKNSPNCICPICHTQLDPRKILSPDEHIRERVRCMQIMCPHPNCQTIGTIDEIERSHMNYCDFRNFVRCDVCMTSMDKSQLPQHIQMCGIPIYKCEYCHSEIVYANKNHHELSCPNFKISCKYCGFEMYRIKYEEHCKNSCTAIRRDCPYEKCPFKGQLQQINDHLISSAFLHASFYQDQVNELEMKNREMGNQLRKLEKLHKGLAQSSYGSKQKTSSFFRRFMPPFNGEDWEDFQEFTTFPTNGKLIWKISNFKNTFLESGKYTKIYSQPFYTSPEGFKLSCYLYKQDNQVMMVCFQIMEGEFDEILDSLSSSATVLMLNKIRSNSISYDVKLYCDSDRTSKDIGCVELLAFQQILHFIGSSSLIMQIGVK</sequence>
<dbReference type="EMBL" id="JAKMXF010000210">
    <property type="protein sequence ID" value="KAI6655030.1"/>
    <property type="molecule type" value="Genomic_DNA"/>
</dbReference>
<evidence type="ECO:0000259" key="10">
    <source>
        <dbReference type="PROSITE" id="PS50145"/>
    </source>
</evidence>
<dbReference type="SUPFAM" id="SSF57850">
    <property type="entry name" value="RING/U-box"/>
    <property type="match status" value="1"/>
</dbReference>
<dbReference type="InterPro" id="IPR001841">
    <property type="entry name" value="Znf_RING"/>
</dbReference>
<comment type="subcellular location">
    <subcellularLocation>
        <location evidence="1">Cytoplasm</location>
    </subcellularLocation>
</comment>
<comment type="caution">
    <text evidence="11">The sequence shown here is derived from an EMBL/GenBank/DDBJ whole genome shotgun (WGS) entry which is preliminary data.</text>
</comment>
<dbReference type="SMART" id="SM00184">
    <property type="entry name" value="RING"/>
    <property type="match status" value="1"/>
</dbReference>
<keyword evidence="12" id="KW-1185">Reference proteome</keyword>
<dbReference type="GO" id="GO:0005737">
    <property type="term" value="C:cytoplasm"/>
    <property type="evidence" value="ECO:0007669"/>
    <property type="project" value="UniProtKB-SubCell"/>
</dbReference>
<dbReference type="PROSITE" id="PS50145">
    <property type="entry name" value="ZF_TRAF"/>
    <property type="match status" value="1"/>
</dbReference>
<dbReference type="SUPFAM" id="SSF49599">
    <property type="entry name" value="TRAF domain-like"/>
    <property type="match status" value="2"/>
</dbReference>
<evidence type="ECO:0000313" key="12">
    <source>
        <dbReference type="Proteomes" id="UP001165289"/>
    </source>
</evidence>
<evidence type="ECO:0000256" key="2">
    <source>
        <dbReference type="ARBA" id="ARBA00022490"/>
    </source>
</evidence>
<dbReference type="PROSITE" id="PS50089">
    <property type="entry name" value="ZF_RING_2"/>
    <property type="match status" value="1"/>
</dbReference>
<dbReference type="PROSITE" id="PS00518">
    <property type="entry name" value="ZF_RING_1"/>
    <property type="match status" value="1"/>
</dbReference>
<dbReference type="Gene3D" id="2.60.210.10">
    <property type="entry name" value="Apoptosis, Tumor Necrosis Factor Receptor Associated Protein 2, Chain A"/>
    <property type="match status" value="1"/>
</dbReference>
<keyword evidence="8" id="KW-0175">Coiled coil</keyword>
<gene>
    <name evidence="11" type="ORF">LOD99_2319</name>
</gene>
<evidence type="ECO:0000256" key="7">
    <source>
        <dbReference type="PROSITE-ProRule" id="PRU00207"/>
    </source>
</evidence>
<dbReference type="Proteomes" id="UP001165289">
    <property type="component" value="Unassembled WGS sequence"/>
</dbReference>